<protein>
    <recommendedName>
        <fullName evidence="3">FlgD Ig-like domain-containing protein</fullName>
    </recommendedName>
</protein>
<evidence type="ECO:0008006" key="3">
    <source>
        <dbReference type="Google" id="ProtNLM"/>
    </source>
</evidence>
<reference evidence="1" key="2">
    <citation type="submission" date="2020-09" db="EMBL/GenBank/DDBJ databases">
        <authorList>
            <person name="Sun Q."/>
            <person name="Ohkuma M."/>
        </authorList>
    </citation>
    <scope>NUCLEOTIDE SEQUENCE</scope>
    <source>
        <strain evidence="1">JCM 10088</strain>
    </source>
</reference>
<name>A0A830GUI3_9CREN</name>
<dbReference type="AlphaFoldDB" id="A0A830GUI3"/>
<dbReference type="Proteomes" id="UP000610960">
    <property type="component" value="Unassembled WGS sequence"/>
</dbReference>
<dbReference type="EMBL" id="BMNL01000001">
    <property type="protein sequence ID" value="GGP19847.1"/>
    <property type="molecule type" value="Genomic_DNA"/>
</dbReference>
<sequence length="98" mass="10472">MEAVKCKVQLSSDYYARGEVIFIVISNVGDSSIQVSKCVIEGGGASVEKQVNQLLRPGESTTVMWDQYGDGDMVPPGQYVVRCIAGETSCSSSFSISP</sequence>
<comment type="caution">
    <text evidence="1">The sequence shown here is derived from an EMBL/GenBank/DDBJ whole genome shotgun (WGS) entry which is preliminary data.</text>
</comment>
<evidence type="ECO:0000313" key="2">
    <source>
        <dbReference type="Proteomes" id="UP000610960"/>
    </source>
</evidence>
<accession>A0A830GUI3</accession>
<reference evidence="1" key="1">
    <citation type="journal article" date="2014" name="Int. J. Syst. Evol. Microbiol.">
        <title>Complete genome sequence of Corynebacterium casei LMG S-19264T (=DSM 44701T), isolated from a smear-ripened cheese.</title>
        <authorList>
            <consortium name="US DOE Joint Genome Institute (JGI-PGF)"/>
            <person name="Walter F."/>
            <person name="Albersmeier A."/>
            <person name="Kalinowski J."/>
            <person name="Ruckert C."/>
        </authorList>
    </citation>
    <scope>NUCLEOTIDE SEQUENCE</scope>
    <source>
        <strain evidence="1">JCM 10088</strain>
    </source>
</reference>
<keyword evidence="2" id="KW-1185">Reference proteome</keyword>
<proteinExistence type="predicted"/>
<evidence type="ECO:0000313" key="1">
    <source>
        <dbReference type="EMBL" id="GGP19847.1"/>
    </source>
</evidence>
<organism evidence="1 2">
    <name type="scientific">Thermocladium modestius</name>
    <dbReference type="NCBI Taxonomy" id="62609"/>
    <lineage>
        <taxon>Archaea</taxon>
        <taxon>Thermoproteota</taxon>
        <taxon>Thermoprotei</taxon>
        <taxon>Thermoproteales</taxon>
        <taxon>Thermoproteaceae</taxon>
        <taxon>Thermocladium</taxon>
    </lineage>
</organism>
<gene>
    <name evidence="1" type="ORF">GCM10007981_05180</name>
</gene>